<proteinExistence type="predicted"/>
<comment type="caution">
    <text evidence="1">The sequence shown here is derived from an EMBL/GenBank/DDBJ whole genome shotgun (WGS) entry which is preliminary data.</text>
</comment>
<dbReference type="AlphaFoldDB" id="A0A443S2P2"/>
<gene>
    <name evidence="1" type="ORF">B4U80_09215</name>
</gene>
<dbReference type="Proteomes" id="UP000288716">
    <property type="component" value="Unassembled WGS sequence"/>
</dbReference>
<protein>
    <submittedName>
        <fullName evidence="1">C-myc promoter-binding protein-like protein</fullName>
    </submittedName>
</protein>
<reference evidence="1 2" key="1">
    <citation type="journal article" date="2018" name="Gigascience">
        <title>Genomes of trombidid mites reveal novel predicted allergens and laterally-transferred genes associated with secondary metabolism.</title>
        <authorList>
            <person name="Dong X."/>
            <person name="Chaisiri K."/>
            <person name="Xia D."/>
            <person name="Armstrong S.D."/>
            <person name="Fang Y."/>
            <person name="Donnelly M.J."/>
            <person name="Kadowaki T."/>
            <person name="McGarry J.W."/>
            <person name="Darby A.C."/>
            <person name="Makepeace B.L."/>
        </authorList>
    </citation>
    <scope>NUCLEOTIDE SEQUENCE [LARGE SCALE GENOMIC DNA]</scope>
    <source>
        <strain evidence="1">UoL-UT</strain>
    </source>
</reference>
<evidence type="ECO:0000313" key="2">
    <source>
        <dbReference type="Proteomes" id="UP000288716"/>
    </source>
</evidence>
<dbReference type="VEuPathDB" id="VectorBase:LDEU010244"/>
<name>A0A443S2P2_9ACAR</name>
<evidence type="ECO:0000313" key="1">
    <source>
        <dbReference type="EMBL" id="RWS21796.1"/>
    </source>
</evidence>
<feature type="non-terminal residue" evidence="1">
    <location>
        <position position="1"/>
    </location>
</feature>
<organism evidence="1 2">
    <name type="scientific">Leptotrombidium deliense</name>
    <dbReference type="NCBI Taxonomy" id="299467"/>
    <lineage>
        <taxon>Eukaryota</taxon>
        <taxon>Metazoa</taxon>
        <taxon>Ecdysozoa</taxon>
        <taxon>Arthropoda</taxon>
        <taxon>Chelicerata</taxon>
        <taxon>Arachnida</taxon>
        <taxon>Acari</taxon>
        <taxon>Acariformes</taxon>
        <taxon>Trombidiformes</taxon>
        <taxon>Prostigmata</taxon>
        <taxon>Anystina</taxon>
        <taxon>Parasitengona</taxon>
        <taxon>Trombiculoidea</taxon>
        <taxon>Trombiculidae</taxon>
        <taxon>Leptotrombidium</taxon>
    </lineage>
</organism>
<accession>A0A443S2P2</accession>
<sequence>NIEKFKDYDHRNVVVNCLWDNEKLHDDMIKPMFCSWKETVVFSSSLLHALITDEKKISRSSMRHMLASIQANDLLTPMETLVNERRKTNASMSGPKKYYYSVYRDLLFLSFVAIGTENIDHMTFDREYRRAYDVITSRQQNVLSSVDKPPSVGAIFCRRFFKRLKLKPTIAHTTNICGSRLSLK</sequence>
<dbReference type="OrthoDB" id="75250at2759"/>
<keyword evidence="2" id="KW-1185">Reference proteome</keyword>
<dbReference type="EMBL" id="NCKV01010810">
    <property type="protein sequence ID" value="RWS21796.1"/>
    <property type="molecule type" value="Genomic_DNA"/>
</dbReference>
<dbReference type="STRING" id="299467.A0A443S2P2"/>